<dbReference type="PROSITE" id="PS51035">
    <property type="entry name" value="BAG"/>
    <property type="match status" value="1"/>
</dbReference>
<gene>
    <name evidence="4" type="ORF">SPARVUS_LOCUS16046873</name>
</gene>
<evidence type="ECO:0000313" key="5">
    <source>
        <dbReference type="Proteomes" id="UP001162483"/>
    </source>
</evidence>
<feature type="region of interest" description="Disordered" evidence="2">
    <location>
        <begin position="217"/>
        <end position="266"/>
    </location>
</feature>
<feature type="region of interest" description="Disordered" evidence="2">
    <location>
        <begin position="1"/>
        <end position="60"/>
    </location>
</feature>
<dbReference type="EMBL" id="CATNWA010021001">
    <property type="protein sequence ID" value="CAI9620851.1"/>
    <property type="molecule type" value="Genomic_DNA"/>
</dbReference>
<dbReference type="SUPFAM" id="SSF63491">
    <property type="entry name" value="BAG domain"/>
    <property type="match status" value="1"/>
</dbReference>
<keyword evidence="5" id="KW-1185">Reference proteome</keyword>
<evidence type="ECO:0000256" key="1">
    <source>
        <dbReference type="ARBA" id="ARBA00023186"/>
    </source>
</evidence>
<evidence type="ECO:0000313" key="4">
    <source>
        <dbReference type="EMBL" id="CAI9620851.1"/>
    </source>
</evidence>
<name>A0ABN9HLK2_9NEOB</name>
<dbReference type="PANTHER" id="PTHR12329:SF5">
    <property type="entry name" value="STARVIN, ISOFORM E"/>
    <property type="match status" value="1"/>
</dbReference>
<dbReference type="Proteomes" id="UP001162483">
    <property type="component" value="Unassembled WGS sequence"/>
</dbReference>
<feature type="compositionally biased region" description="Polar residues" evidence="2">
    <location>
        <begin position="1"/>
        <end position="53"/>
    </location>
</feature>
<comment type="caution">
    <text evidence="4">The sequence shown here is derived from an EMBL/GenBank/DDBJ whole genome shotgun (WGS) entry which is preliminary data.</text>
</comment>
<dbReference type="InterPro" id="IPR036533">
    <property type="entry name" value="BAG_dom_sf"/>
</dbReference>
<evidence type="ECO:0000256" key="2">
    <source>
        <dbReference type="SAM" id="MobiDB-lite"/>
    </source>
</evidence>
<protein>
    <recommendedName>
        <fullName evidence="3">BAG domain-containing protein</fullName>
    </recommendedName>
</protein>
<evidence type="ECO:0000259" key="3">
    <source>
        <dbReference type="PROSITE" id="PS51035"/>
    </source>
</evidence>
<keyword evidence="1" id="KW-0143">Chaperone</keyword>
<feature type="domain" description="BAG" evidence="3">
    <location>
        <begin position="136"/>
        <end position="213"/>
    </location>
</feature>
<dbReference type="SMART" id="SM00264">
    <property type="entry name" value="BAG"/>
    <property type="match status" value="1"/>
</dbReference>
<organism evidence="4 5">
    <name type="scientific">Staurois parvus</name>
    <dbReference type="NCBI Taxonomy" id="386267"/>
    <lineage>
        <taxon>Eukaryota</taxon>
        <taxon>Metazoa</taxon>
        <taxon>Chordata</taxon>
        <taxon>Craniata</taxon>
        <taxon>Vertebrata</taxon>
        <taxon>Euteleostomi</taxon>
        <taxon>Amphibia</taxon>
        <taxon>Batrachia</taxon>
        <taxon>Anura</taxon>
        <taxon>Neobatrachia</taxon>
        <taxon>Ranoidea</taxon>
        <taxon>Ranidae</taxon>
        <taxon>Staurois</taxon>
    </lineage>
</organism>
<proteinExistence type="predicted"/>
<dbReference type="Pfam" id="PF02179">
    <property type="entry name" value="BAG"/>
    <property type="match status" value="1"/>
</dbReference>
<reference evidence="4" key="1">
    <citation type="submission" date="2023-05" db="EMBL/GenBank/DDBJ databases">
        <authorList>
            <person name="Stuckert A."/>
        </authorList>
    </citation>
    <scope>NUCLEOTIDE SEQUENCE</scope>
</reference>
<dbReference type="InterPro" id="IPR003103">
    <property type="entry name" value="BAG_domain"/>
</dbReference>
<dbReference type="Gene3D" id="1.20.58.120">
    <property type="entry name" value="BAG domain"/>
    <property type="match status" value="1"/>
</dbReference>
<dbReference type="PANTHER" id="PTHR12329">
    <property type="entry name" value="BCL2-ASSOCIATED ATHANOGENE"/>
    <property type="match status" value="1"/>
</dbReference>
<accession>A0ABN9HLK2</accession>
<sequence>MSSPTTASVQMSSPTTVPLQTRSATPTQSQMRSATSDSTPTPNQVGSAATTSPVKADPASISSVKIGLATDIPRQCSNTVPAQTSQAQAECKPLFAQKEVMDEMHPSNIVKERPDFKESLHEKEAEVVESQEKHPGVVQVERILGRVEALQEAVANFRGSKNEKRYLMLEEYLTKELLALDSVDPEGRADVRQARRDGVRKVQNILETLELKVTDGQAMDTPASSQESVQGDGITGAQYTSSSVHGKAACDNPCMENASVPTTDGH</sequence>
<dbReference type="InterPro" id="IPR039773">
    <property type="entry name" value="BAG_chaperone_regulator"/>
</dbReference>